<dbReference type="Gramene" id="Zm00001eb025710_T001">
    <property type="protein sequence ID" value="Zm00001eb025710_P001"/>
    <property type="gene ID" value="Zm00001eb025710"/>
</dbReference>
<dbReference type="AlphaFoldDB" id="A0A804LP95"/>
<reference evidence="3" key="1">
    <citation type="submission" date="2015-12" db="EMBL/GenBank/DDBJ databases">
        <title>Update maize B73 reference genome by single molecule sequencing technologies.</title>
        <authorList>
            <consortium name="Maize Genome Sequencing Project"/>
            <person name="Ware D."/>
        </authorList>
    </citation>
    <scope>NUCLEOTIDE SEQUENCE [LARGE SCALE GENOMIC DNA]</scope>
    <source>
        <strain evidence="3">cv. B73</strain>
    </source>
</reference>
<accession>A0A804LP95</accession>
<reference evidence="2" key="2">
    <citation type="submission" date="2019-07" db="EMBL/GenBank/DDBJ databases">
        <authorList>
            <person name="Seetharam A."/>
            <person name="Woodhouse M."/>
            <person name="Cannon E."/>
        </authorList>
    </citation>
    <scope>NUCLEOTIDE SEQUENCE [LARGE SCALE GENOMIC DNA]</scope>
    <source>
        <strain evidence="2">cv. B73</strain>
    </source>
</reference>
<protein>
    <submittedName>
        <fullName evidence="2">Uncharacterized protein</fullName>
    </submittedName>
</protein>
<reference evidence="2" key="3">
    <citation type="submission" date="2021-05" db="UniProtKB">
        <authorList>
            <consortium name="EnsemblPlants"/>
        </authorList>
    </citation>
    <scope>IDENTIFICATION</scope>
    <source>
        <strain evidence="2">cv. B73</strain>
    </source>
</reference>
<evidence type="ECO:0000313" key="2">
    <source>
        <dbReference type="EnsemblPlants" id="Zm00001eb025710_P002"/>
    </source>
</evidence>
<dbReference type="GeneID" id="103637768"/>
<dbReference type="OrthoDB" id="6409159at2759"/>
<proteinExistence type="predicted"/>
<name>A0A804LP95_MAIZE</name>
<evidence type="ECO:0000256" key="1">
    <source>
        <dbReference type="SAM" id="MobiDB-lite"/>
    </source>
</evidence>
<gene>
    <name evidence="2" type="primary">LOC103637768</name>
</gene>
<dbReference type="EnsemblPlants" id="Zm00001eb025710_T002">
    <property type="protein sequence ID" value="Zm00001eb025710_P002"/>
    <property type="gene ID" value="Zm00001eb025710"/>
</dbReference>
<dbReference type="Proteomes" id="UP000007305">
    <property type="component" value="Chromosome 1"/>
</dbReference>
<keyword evidence="3" id="KW-1185">Reference proteome</keyword>
<evidence type="ECO:0000313" key="3">
    <source>
        <dbReference type="Proteomes" id="UP000007305"/>
    </source>
</evidence>
<dbReference type="Gramene" id="Zm00001eb025710_T002">
    <property type="protein sequence ID" value="Zm00001eb025710_P002"/>
    <property type="gene ID" value="Zm00001eb025710"/>
</dbReference>
<dbReference type="KEGG" id="zma:103637768"/>
<dbReference type="RefSeq" id="XP_020402757.1">
    <property type="nucleotide sequence ID" value="XM_020547168.2"/>
</dbReference>
<feature type="region of interest" description="Disordered" evidence="1">
    <location>
        <begin position="1"/>
        <end position="22"/>
    </location>
</feature>
<sequence length="299" mass="33545">MAPARAAPARTRPPASAPVAARCPTGPLADPINRFEAPLCDPRCHQRRPPPRSRADRLACQSGVHRRGVHAHGRALQTVRRALQTGRPARRRDHAHRRDSVQIALSCRTQRPGLWRLWSHRQTRLRTVRTTPPSVSLECIHLSVHPGRVQCIGCCQPLDAWLVNGDLIPTLLQQLHSLANSAGKTIEKRKLVIDVKYFFFYVHSEPRDIYGETSCLATGDFMLSLDFATNTFYQKNGGNNKGCWKMKYIIIANKLAFPEALGFGPSQVAKCMEESCRGTDDQLLDSPSSVLLHLYARYR</sequence>
<organism evidence="2 3">
    <name type="scientific">Zea mays</name>
    <name type="common">Maize</name>
    <dbReference type="NCBI Taxonomy" id="4577"/>
    <lineage>
        <taxon>Eukaryota</taxon>
        <taxon>Viridiplantae</taxon>
        <taxon>Streptophyta</taxon>
        <taxon>Embryophyta</taxon>
        <taxon>Tracheophyta</taxon>
        <taxon>Spermatophyta</taxon>
        <taxon>Magnoliopsida</taxon>
        <taxon>Liliopsida</taxon>
        <taxon>Poales</taxon>
        <taxon>Poaceae</taxon>
        <taxon>PACMAD clade</taxon>
        <taxon>Panicoideae</taxon>
        <taxon>Andropogonodae</taxon>
        <taxon>Andropogoneae</taxon>
        <taxon>Tripsacinae</taxon>
        <taxon>Zea</taxon>
    </lineage>
</organism>
<dbReference type="EnsemblPlants" id="Zm00001eb025710_T001">
    <property type="protein sequence ID" value="Zm00001eb025710_P001"/>
    <property type="gene ID" value="Zm00001eb025710"/>
</dbReference>